<feature type="region of interest" description="Disordered" evidence="1">
    <location>
        <begin position="52"/>
        <end position="113"/>
    </location>
</feature>
<protein>
    <recommendedName>
        <fullName evidence="5">Porin</fullName>
    </recommendedName>
</protein>
<evidence type="ECO:0008006" key="5">
    <source>
        <dbReference type="Google" id="ProtNLM"/>
    </source>
</evidence>
<organism evidence="3 4">
    <name type="scientific">Noviherbaspirillum pedocola</name>
    <dbReference type="NCBI Taxonomy" id="2801341"/>
    <lineage>
        <taxon>Bacteria</taxon>
        <taxon>Pseudomonadati</taxon>
        <taxon>Pseudomonadota</taxon>
        <taxon>Betaproteobacteria</taxon>
        <taxon>Burkholderiales</taxon>
        <taxon>Oxalobacteraceae</taxon>
        <taxon>Noviherbaspirillum</taxon>
    </lineage>
</organism>
<dbReference type="Proteomes" id="UP000622890">
    <property type="component" value="Unassembled WGS sequence"/>
</dbReference>
<feature type="compositionally biased region" description="Polar residues" evidence="1">
    <location>
        <begin position="93"/>
        <end position="113"/>
    </location>
</feature>
<accession>A0A934SVB8</accession>
<feature type="signal peptide" evidence="2">
    <location>
        <begin position="1"/>
        <end position="22"/>
    </location>
</feature>
<dbReference type="AlphaFoldDB" id="A0A934SVB8"/>
<keyword evidence="4" id="KW-1185">Reference proteome</keyword>
<dbReference type="RefSeq" id="WP_200593851.1">
    <property type="nucleotide sequence ID" value="NZ_JAEPBG010000007.1"/>
</dbReference>
<keyword evidence="2" id="KW-0732">Signal</keyword>
<evidence type="ECO:0000256" key="1">
    <source>
        <dbReference type="SAM" id="MobiDB-lite"/>
    </source>
</evidence>
<dbReference type="EMBL" id="JAEPBG010000007">
    <property type="protein sequence ID" value="MBK4736417.1"/>
    <property type="molecule type" value="Genomic_DNA"/>
</dbReference>
<dbReference type="Gene3D" id="2.40.160.10">
    <property type="entry name" value="Porin"/>
    <property type="match status" value="1"/>
</dbReference>
<feature type="chain" id="PRO_5037875947" description="Porin" evidence="2">
    <location>
        <begin position="23"/>
        <end position="464"/>
    </location>
</feature>
<evidence type="ECO:0000313" key="4">
    <source>
        <dbReference type="Proteomes" id="UP000622890"/>
    </source>
</evidence>
<name>A0A934SVB8_9BURK</name>
<proteinExistence type="predicted"/>
<gene>
    <name evidence="3" type="ORF">JJB74_17480</name>
</gene>
<sequence>MKKTLLAQALLCSLAIAPAAHADEAALIKRIDALAAELERVKAELAATKQKTEAVEQRQQAAAPAAAPSTTPALAAQPVPVPPGASQAAPTAVVTSPASPAGSTYAATDSAPQRPQTVFSAYGEINYNRPTRNASEAQADVRRTVLGFEHRFDERTKVVAELEWEHAIASASDQGEAAVEQVYVEREFGLGLRGKAGLFLVPAGLLNQNHEPTAYYGVERNFVETAIIPTTWREAGVGVSRTLDNGLTLEGGLTTGFDLNKWDSTSNEGRESPLGSIHQEGQLARARNLAVYGAANWRGVPGLLVGGSVFTGTAGHATAGFAANNARVTLWDLHARYNPGRWDLSALYARGTISDTEALNLTFAGNPTPVPSSFYGWYGQAAYRLWQHGDYTLFPFARYERFNTAKTYAAMPAGLGVATLPDERVVTVGANLRIGDGVVLKADYQKFAEDKSRDRVDLGVGFSF</sequence>
<dbReference type="SUPFAM" id="SSF56935">
    <property type="entry name" value="Porins"/>
    <property type="match status" value="1"/>
</dbReference>
<comment type="caution">
    <text evidence="3">The sequence shown here is derived from an EMBL/GenBank/DDBJ whole genome shotgun (WGS) entry which is preliminary data.</text>
</comment>
<dbReference type="InterPro" id="IPR023614">
    <property type="entry name" value="Porin_dom_sf"/>
</dbReference>
<reference evidence="3" key="1">
    <citation type="submission" date="2021-01" db="EMBL/GenBank/DDBJ databases">
        <title>Genome sequence of strain Noviherbaspirillum sp. DKR-6.</title>
        <authorList>
            <person name="Chaudhary D.K."/>
        </authorList>
    </citation>
    <scope>NUCLEOTIDE SEQUENCE</scope>
    <source>
        <strain evidence="3">DKR-6</strain>
    </source>
</reference>
<feature type="compositionally biased region" description="Low complexity" evidence="1">
    <location>
        <begin position="57"/>
        <end position="90"/>
    </location>
</feature>
<evidence type="ECO:0000313" key="3">
    <source>
        <dbReference type="EMBL" id="MBK4736417.1"/>
    </source>
</evidence>
<evidence type="ECO:0000256" key="2">
    <source>
        <dbReference type="SAM" id="SignalP"/>
    </source>
</evidence>